<feature type="region of interest" description="Disordered" evidence="1">
    <location>
        <begin position="507"/>
        <end position="529"/>
    </location>
</feature>
<dbReference type="SUPFAM" id="SSF116768">
    <property type="entry name" value="DNA-binding domain of EIN3-like"/>
    <property type="match status" value="1"/>
</dbReference>
<dbReference type="OrthoDB" id="5338458at2759"/>
<sequence length="529" mass="60026">MVVNTPVCASGLPGGLKRPLSSLQDDCAGWASPMHMGAPLRPSLCLPFEHYALIYYDNTGKIEVEESPSIREQNRSVITHEVRERFRDMIGPKIGYQKPLLRRASAGSHAYGHAHDMAPPRLVKRRKASAQDHAPQLAFGERFPPEPVPQIPSPSSNHRVILKAGDTARITEFYKLAFENLQQVNCRYLGKEFIKDIEPKKQVNHPYKGNKKNGKRLSDEESDPELTKPDWWPQFGVPHKEPDHLKKEPRLRLLIHIIRKFSPDRLLMVANEHKRKLKPEDAFEDKMDIIREIFKVRKMEEKFERGEVAGDHGVYVRQYETPGKGSKDNESVISDTEPKREADDLDDAEDEPFTTASEADNLPSFASVNPLALQQPRPFGMSNDPFPLNESLSFQDPSRQARPYYTTAAEYADDYSPQSVLRPTATDLVGPEEHTEAFEYLNHTPFTTSAISEHQHRPLSMQQASHYETWTQFRPNLYNSMEYGASPTLAQNAMHYPIALGSSQAEIAHGLPDPSRDRPSSWASLNKSF</sequence>
<feature type="region of interest" description="Disordered" evidence="1">
    <location>
        <begin position="139"/>
        <end position="158"/>
    </location>
</feature>
<evidence type="ECO:0000256" key="1">
    <source>
        <dbReference type="SAM" id="MobiDB-lite"/>
    </source>
</evidence>
<dbReference type="RefSeq" id="XP_026602101.1">
    <property type="nucleotide sequence ID" value="XM_026749011.1"/>
</dbReference>
<evidence type="ECO:0000259" key="2">
    <source>
        <dbReference type="Pfam" id="PF11001"/>
    </source>
</evidence>
<gene>
    <name evidence="3" type="ORF">DSM5745_06995</name>
</gene>
<name>A0A3D8RJV8_9EURO</name>
<dbReference type="EMBL" id="PVWQ01000008">
    <property type="protein sequence ID" value="RDW74333.1"/>
    <property type="molecule type" value="Genomic_DNA"/>
</dbReference>
<reference evidence="3 4" key="1">
    <citation type="journal article" date="2018" name="IMA Fungus">
        <title>IMA Genome-F 9: Draft genome sequence of Annulohypoxylon stygium, Aspergillus mulundensis, Berkeleyomyces basicola (syn. Thielaviopsis basicola), Ceratocystis smalleyi, two Cercospora beticola strains, Coleophoma cylindrospora, Fusarium fracticaudum, Phialophora cf. hyalina, and Morchella septimelata.</title>
        <authorList>
            <person name="Wingfield B.D."/>
            <person name="Bills G.F."/>
            <person name="Dong Y."/>
            <person name="Huang W."/>
            <person name="Nel W.J."/>
            <person name="Swalarsk-Parry B.S."/>
            <person name="Vaghefi N."/>
            <person name="Wilken P.M."/>
            <person name="An Z."/>
            <person name="de Beer Z.W."/>
            <person name="De Vos L."/>
            <person name="Chen L."/>
            <person name="Duong T.A."/>
            <person name="Gao Y."/>
            <person name="Hammerbacher A."/>
            <person name="Kikkert J.R."/>
            <person name="Li Y."/>
            <person name="Li H."/>
            <person name="Li K."/>
            <person name="Li Q."/>
            <person name="Liu X."/>
            <person name="Ma X."/>
            <person name="Naidoo K."/>
            <person name="Pethybridge S.J."/>
            <person name="Sun J."/>
            <person name="Steenkamp E.T."/>
            <person name="van der Nest M.A."/>
            <person name="van Wyk S."/>
            <person name="Wingfield M.J."/>
            <person name="Xiong C."/>
            <person name="Yue Q."/>
            <person name="Zhang X."/>
        </authorList>
    </citation>
    <scope>NUCLEOTIDE SEQUENCE [LARGE SCALE GENOMIC DNA]</scope>
    <source>
        <strain evidence="3 4">DSM 5745</strain>
    </source>
</reference>
<feature type="region of interest" description="Disordered" evidence="1">
    <location>
        <begin position="203"/>
        <end position="234"/>
    </location>
</feature>
<proteinExistence type="predicted"/>
<dbReference type="InterPro" id="IPR023278">
    <property type="entry name" value="Ethylene_insens-like_DNA-bd"/>
</dbReference>
<organism evidence="3 4">
    <name type="scientific">Aspergillus mulundensis</name>
    <dbReference type="NCBI Taxonomy" id="1810919"/>
    <lineage>
        <taxon>Eukaryota</taxon>
        <taxon>Fungi</taxon>
        <taxon>Dikarya</taxon>
        <taxon>Ascomycota</taxon>
        <taxon>Pezizomycotina</taxon>
        <taxon>Eurotiomycetes</taxon>
        <taxon>Eurotiomycetidae</taxon>
        <taxon>Eurotiales</taxon>
        <taxon>Aspergillaceae</taxon>
        <taxon>Aspergillus</taxon>
        <taxon>Aspergillus subgen. Nidulantes</taxon>
    </lineage>
</organism>
<dbReference type="PANTHER" id="PTHR36102:SF5">
    <property type="entry name" value="YDR124W-LIKE HELICAL BUNDLE DOMAIN-CONTAINING PROTEIN"/>
    <property type="match status" value="1"/>
</dbReference>
<feature type="compositionally biased region" description="Acidic residues" evidence="1">
    <location>
        <begin position="343"/>
        <end position="352"/>
    </location>
</feature>
<dbReference type="InterPro" id="IPR021264">
    <property type="entry name" value="AFUB_079030/YDR124W-like"/>
</dbReference>
<accession>A0A3D8RJV8</accession>
<dbReference type="AlphaFoldDB" id="A0A3D8RJV8"/>
<dbReference type="InterPro" id="IPR047092">
    <property type="entry name" value="AFUB_07903/YDR124W-like_hel"/>
</dbReference>
<evidence type="ECO:0000313" key="4">
    <source>
        <dbReference type="Proteomes" id="UP000256690"/>
    </source>
</evidence>
<comment type="caution">
    <text evidence="3">The sequence shown here is derived from an EMBL/GenBank/DDBJ whole genome shotgun (WGS) entry which is preliminary data.</text>
</comment>
<feature type="region of interest" description="Disordered" evidence="1">
    <location>
        <begin position="319"/>
        <end position="362"/>
    </location>
</feature>
<dbReference type="GeneID" id="38117365"/>
<dbReference type="PANTHER" id="PTHR36102">
    <property type="entry name" value="CHROMOSOME 10, WHOLE GENOME SHOTGUN SEQUENCE"/>
    <property type="match status" value="1"/>
</dbReference>
<keyword evidence="4" id="KW-1185">Reference proteome</keyword>
<evidence type="ECO:0000313" key="3">
    <source>
        <dbReference type="EMBL" id="RDW74333.1"/>
    </source>
</evidence>
<dbReference type="Proteomes" id="UP000256690">
    <property type="component" value="Unassembled WGS sequence"/>
</dbReference>
<dbReference type="Pfam" id="PF11001">
    <property type="entry name" value="AFUB_07903_YDR124W_hel"/>
    <property type="match status" value="1"/>
</dbReference>
<feature type="domain" description="Subtelomeric hrmA-associated cluster protein AFUB-079030/YDR124W-like helical bundle" evidence="2">
    <location>
        <begin position="164"/>
        <end position="299"/>
    </location>
</feature>
<protein>
    <recommendedName>
        <fullName evidence="2">Subtelomeric hrmA-associated cluster protein AFUB-079030/YDR124W-like helical bundle domain-containing protein</fullName>
    </recommendedName>
</protein>
<dbReference type="GO" id="GO:0005634">
    <property type="term" value="C:nucleus"/>
    <property type="evidence" value="ECO:0007669"/>
    <property type="project" value="InterPro"/>
</dbReference>
<dbReference type="STRING" id="1810919.A0A3D8RJV8"/>
<feature type="compositionally biased region" description="Basic and acidic residues" evidence="1">
    <location>
        <begin position="325"/>
        <end position="342"/>
    </location>
</feature>
<dbReference type="GO" id="GO:0003700">
    <property type="term" value="F:DNA-binding transcription factor activity"/>
    <property type="evidence" value="ECO:0007669"/>
    <property type="project" value="InterPro"/>
</dbReference>